<evidence type="ECO:0000256" key="1">
    <source>
        <dbReference type="SAM" id="Phobius"/>
    </source>
</evidence>
<organism evidence="2 3">
    <name type="scientific">Protopolystoma xenopodis</name>
    <dbReference type="NCBI Taxonomy" id="117903"/>
    <lineage>
        <taxon>Eukaryota</taxon>
        <taxon>Metazoa</taxon>
        <taxon>Spiralia</taxon>
        <taxon>Lophotrochozoa</taxon>
        <taxon>Platyhelminthes</taxon>
        <taxon>Monogenea</taxon>
        <taxon>Polyopisthocotylea</taxon>
        <taxon>Polystomatidea</taxon>
        <taxon>Polystomatidae</taxon>
        <taxon>Protopolystoma</taxon>
    </lineage>
</organism>
<reference evidence="2" key="1">
    <citation type="submission" date="2018-11" db="EMBL/GenBank/DDBJ databases">
        <authorList>
            <consortium name="Pathogen Informatics"/>
        </authorList>
    </citation>
    <scope>NUCLEOTIDE SEQUENCE</scope>
</reference>
<keyword evidence="1" id="KW-0472">Membrane</keyword>
<sequence>MNVGLSTGLYTVPNFIYVHNHSSLCLTADRQASFNFNNFANVSPVPLLLCLRRLLYAKKFRVTILLLLALALALAVSDRAGRAVRVHVPVSCCSLSNNVSITIPRLPTQSSSRLVSLSSLAQHRQAHTATHMQRYQSAALSLIDLVAYAFFTGA</sequence>
<evidence type="ECO:0000313" key="3">
    <source>
        <dbReference type="Proteomes" id="UP000784294"/>
    </source>
</evidence>
<feature type="transmembrane region" description="Helical" evidence="1">
    <location>
        <begin position="60"/>
        <end position="77"/>
    </location>
</feature>
<dbReference type="AlphaFoldDB" id="A0A448X660"/>
<name>A0A448X660_9PLAT</name>
<protein>
    <submittedName>
        <fullName evidence="2">Uncharacterized protein</fullName>
    </submittedName>
</protein>
<accession>A0A448X660</accession>
<evidence type="ECO:0000313" key="2">
    <source>
        <dbReference type="EMBL" id="VEL29130.1"/>
    </source>
</evidence>
<comment type="caution">
    <text evidence="2">The sequence shown here is derived from an EMBL/GenBank/DDBJ whole genome shotgun (WGS) entry which is preliminary data.</text>
</comment>
<dbReference type="EMBL" id="CAAALY010100555">
    <property type="protein sequence ID" value="VEL29130.1"/>
    <property type="molecule type" value="Genomic_DNA"/>
</dbReference>
<gene>
    <name evidence="2" type="ORF">PXEA_LOCUS22570</name>
</gene>
<keyword evidence="1" id="KW-1133">Transmembrane helix</keyword>
<keyword evidence="3" id="KW-1185">Reference proteome</keyword>
<proteinExistence type="predicted"/>
<dbReference type="Proteomes" id="UP000784294">
    <property type="component" value="Unassembled WGS sequence"/>
</dbReference>
<keyword evidence="1" id="KW-0812">Transmembrane</keyword>